<evidence type="ECO:0000256" key="5">
    <source>
        <dbReference type="ARBA" id="ARBA00022729"/>
    </source>
</evidence>
<keyword evidence="3" id="KW-0964">Secreted</keyword>
<evidence type="ECO:0000256" key="9">
    <source>
        <dbReference type="PROSITE-ProRule" id="PRU01240"/>
    </source>
</evidence>
<name>A0A445CWH2_ARAHY</name>
<dbReference type="InterPro" id="IPR037045">
    <property type="entry name" value="S8pro/Inhibitor_I9_sf"/>
</dbReference>
<dbReference type="InterPro" id="IPR045051">
    <property type="entry name" value="SBT"/>
</dbReference>
<dbReference type="CDD" id="cd04852">
    <property type="entry name" value="Peptidases_S8_3"/>
    <property type="match status" value="1"/>
</dbReference>
<dbReference type="OrthoDB" id="206201at2759"/>
<dbReference type="CDD" id="cd02120">
    <property type="entry name" value="PA_subtilisin_like"/>
    <property type="match status" value="1"/>
</dbReference>
<evidence type="ECO:0000256" key="8">
    <source>
        <dbReference type="PIRSR" id="PIRSR615500-1"/>
    </source>
</evidence>
<dbReference type="InterPro" id="IPR041469">
    <property type="entry name" value="Subtilisin-like_FN3"/>
</dbReference>
<evidence type="ECO:0000256" key="1">
    <source>
        <dbReference type="ARBA" id="ARBA00004613"/>
    </source>
</evidence>
<organism evidence="14 15">
    <name type="scientific">Arachis hypogaea</name>
    <name type="common">Peanut</name>
    <dbReference type="NCBI Taxonomy" id="3818"/>
    <lineage>
        <taxon>Eukaryota</taxon>
        <taxon>Viridiplantae</taxon>
        <taxon>Streptophyta</taxon>
        <taxon>Embryophyta</taxon>
        <taxon>Tracheophyta</taxon>
        <taxon>Spermatophyta</taxon>
        <taxon>Magnoliopsida</taxon>
        <taxon>eudicotyledons</taxon>
        <taxon>Gunneridae</taxon>
        <taxon>Pentapetalae</taxon>
        <taxon>rosids</taxon>
        <taxon>fabids</taxon>
        <taxon>Fabales</taxon>
        <taxon>Fabaceae</taxon>
        <taxon>Papilionoideae</taxon>
        <taxon>50 kb inversion clade</taxon>
        <taxon>dalbergioids sensu lato</taxon>
        <taxon>Dalbergieae</taxon>
        <taxon>Pterocarpus clade</taxon>
        <taxon>Arachis</taxon>
    </lineage>
</organism>
<keyword evidence="7 9" id="KW-0720">Serine protease</keyword>
<feature type="signal peptide" evidence="10">
    <location>
        <begin position="1"/>
        <end position="23"/>
    </location>
</feature>
<evidence type="ECO:0000313" key="14">
    <source>
        <dbReference type="EMBL" id="RYR55234.1"/>
    </source>
</evidence>
<dbReference type="PRINTS" id="PR00723">
    <property type="entry name" value="SUBTILISIN"/>
</dbReference>
<evidence type="ECO:0000256" key="6">
    <source>
        <dbReference type="ARBA" id="ARBA00022801"/>
    </source>
</evidence>
<accession>A0A445CWH2</accession>
<evidence type="ECO:0000313" key="15">
    <source>
        <dbReference type="Proteomes" id="UP000289738"/>
    </source>
</evidence>
<dbReference type="Gene3D" id="3.40.50.200">
    <property type="entry name" value="Peptidase S8/S53 domain"/>
    <property type="match status" value="1"/>
</dbReference>
<dbReference type="Proteomes" id="UP000289738">
    <property type="component" value="Chromosome A06"/>
</dbReference>
<dbReference type="EMBL" id="SDMP01000006">
    <property type="protein sequence ID" value="RYR55234.1"/>
    <property type="molecule type" value="Genomic_DNA"/>
</dbReference>
<dbReference type="GO" id="GO:0006508">
    <property type="term" value="P:proteolysis"/>
    <property type="evidence" value="ECO:0007669"/>
    <property type="project" value="UniProtKB-KW"/>
</dbReference>
<evidence type="ECO:0008006" key="16">
    <source>
        <dbReference type="Google" id="ProtNLM"/>
    </source>
</evidence>
<dbReference type="InterPro" id="IPR000209">
    <property type="entry name" value="Peptidase_S8/S53_dom"/>
</dbReference>
<evidence type="ECO:0000256" key="7">
    <source>
        <dbReference type="ARBA" id="ARBA00022825"/>
    </source>
</evidence>
<evidence type="ECO:0000259" key="11">
    <source>
        <dbReference type="Pfam" id="PF00082"/>
    </source>
</evidence>
<dbReference type="AlphaFoldDB" id="A0A445CWH2"/>
<keyword evidence="6 9" id="KW-0378">Hydrolase</keyword>
<sequence>MANYNFLLFLYVYFIIKFLVSSANDANRNLHIVYMGSLPNHNYSLTSHHLSMLQQTTNYNDATIHMVKSYHKSFNGFAAMITNQEREKLKNMEGVVSVFPSKSLKLHTTRSWDFMGFKESIQRNKTGESDVIIGVIDTGIWPESESFNDHGFGPIPKKWKGACKGGKNFRCNNKIISARYYVKDQPSARDIVGHGSHTASIAAGNKVVGASFYGIAEGVARGGVPSARIAAYSVCSEQGCTDDAILAAFDDAIADGVDLITISIGGDEQMTFDEDIIAIGSFHAMEKGILTIHSAGNNGPNIVTFSVSPWLFTVAATTMDRRIIDNVLLGNGLMISGKSINGFASNGTKIPLIHGKFASSPACPSEKDAEFCFCLDPNRIKGKVVLCRTSFGYAAGLELGAFGSIAISYEYDAQVVSYPAVGIDPKVYDVALSYANSTTTPSAEILSSAGFINNTAPIVAEFSSVGPNMLIKEIMKPDISAPGIEILAAYSPLAPPSQDKRDKRSVKYNILSGTSMSCPHVAGAVAYVKTFHPNWSPAAIKSSLMTTAKPMNGSELAEFSYGSGFLDPVRAINPGLVFDVSKDDYVNLLCRIGYDTSKVQKISGDKSVCPSSSSHHHLPMAKDFNYPAIAAEIEPIKPFRINFTRTVTNVGFANSTYKAFFQQHSGINITVVPNILKFKCLKEKQSFVVHVVGGKFSDKSVVSSSLSWTDGTHSVRCPIILRVIKVGA</sequence>
<dbReference type="Pfam" id="PF17766">
    <property type="entry name" value="fn3_6"/>
    <property type="match status" value="1"/>
</dbReference>
<dbReference type="InterPro" id="IPR034197">
    <property type="entry name" value="Peptidases_S8_3"/>
</dbReference>
<keyword evidence="4 9" id="KW-0645">Protease</keyword>
<feature type="chain" id="PRO_5019220164" description="Cucumisin" evidence="10">
    <location>
        <begin position="24"/>
        <end position="728"/>
    </location>
</feature>
<comment type="similarity">
    <text evidence="2 9">Belongs to the peptidase S8 family.</text>
</comment>
<dbReference type="PROSITE" id="PS51892">
    <property type="entry name" value="SUBTILASE"/>
    <property type="match status" value="1"/>
</dbReference>
<evidence type="ECO:0000256" key="3">
    <source>
        <dbReference type="ARBA" id="ARBA00022525"/>
    </source>
</evidence>
<dbReference type="InterPro" id="IPR015500">
    <property type="entry name" value="Peptidase_S8_subtilisin-rel"/>
</dbReference>
<feature type="active site" description="Charge relay system" evidence="8 9">
    <location>
        <position position="137"/>
    </location>
</feature>
<feature type="active site" description="Charge relay system" evidence="8 9">
    <location>
        <position position="194"/>
    </location>
</feature>
<evidence type="ECO:0000256" key="2">
    <source>
        <dbReference type="ARBA" id="ARBA00011073"/>
    </source>
</evidence>
<dbReference type="PROSITE" id="PS00138">
    <property type="entry name" value="SUBTILASE_SER"/>
    <property type="match status" value="1"/>
</dbReference>
<dbReference type="SUPFAM" id="SSF52743">
    <property type="entry name" value="Subtilisin-like"/>
    <property type="match status" value="1"/>
</dbReference>
<protein>
    <recommendedName>
        <fullName evidence="16">Cucumisin</fullName>
    </recommendedName>
</protein>
<dbReference type="Pfam" id="PF05922">
    <property type="entry name" value="Inhibitor_I9"/>
    <property type="match status" value="1"/>
</dbReference>
<dbReference type="Pfam" id="PF00082">
    <property type="entry name" value="Peptidase_S8"/>
    <property type="match status" value="1"/>
</dbReference>
<comment type="caution">
    <text evidence="14">The sequence shown here is derived from an EMBL/GenBank/DDBJ whole genome shotgun (WGS) entry which is preliminary data.</text>
</comment>
<feature type="domain" description="Inhibitor I9" evidence="12">
    <location>
        <begin position="31"/>
        <end position="107"/>
    </location>
</feature>
<dbReference type="Gene3D" id="3.30.70.80">
    <property type="entry name" value="Peptidase S8 propeptide/proteinase inhibitor I9"/>
    <property type="match status" value="1"/>
</dbReference>
<feature type="domain" description="Peptidase S8/S53" evidence="11">
    <location>
        <begin position="129"/>
        <end position="564"/>
    </location>
</feature>
<keyword evidence="5 10" id="KW-0732">Signal</keyword>
<feature type="domain" description="Subtilisin-like protease fibronectin type-III" evidence="13">
    <location>
        <begin position="623"/>
        <end position="720"/>
    </location>
</feature>
<reference evidence="14 15" key="1">
    <citation type="submission" date="2019-01" db="EMBL/GenBank/DDBJ databases">
        <title>Sequencing of cultivated peanut Arachis hypogaea provides insights into genome evolution and oil improvement.</title>
        <authorList>
            <person name="Chen X."/>
        </authorList>
    </citation>
    <scope>NUCLEOTIDE SEQUENCE [LARGE SCALE GENOMIC DNA]</scope>
    <source>
        <strain evidence="15">cv. Fuhuasheng</strain>
        <tissue evidence="14">Leaves</tissue>
    </source>
</reference>
<evidence type="ECO:0000259" key="13">
    <source>
        <dbReference type="Pfam" id="PF17766"/>
    </source>
</evidence>
<keyword evidence="15" id="KW-1185">Reference proteome</keyword>
<dbReference type="Gene3D" id="3.50.30.30">
    <property type="match status" value="1"/>
</dbReference>
<evidence type="ECO:0000259" key="12">
    <source>
        <dbReference type="Pfam" id="PF05922"/>
    </source>
</evidence>
<dbReference type="PANTHER" id="PTHR10795">
    <property type="entry name" value="PROPROTEIN CONVERTASE SUBTILISIN/KEXIN"/>
    <property type="match status" value="1"/>
</dbReference>
<dbReference type="GO" id="GO:0004252">
    <property type="term" value="F:serine-type endopeptidase activity"/>
    <property type="evidence" value="ECO:0007669"/>
    <property type="project" value="UniProtKB-UniRule"/>
</dbReference>
<gene>
    <name evidence="14" type="ORF">Ahy_A06g030485</name>
</gene>
<dbReference type="Gene3D" id="2.60.40.2310">
    <property type="match status" value="1"/>
</dbReference>
<dbReference type="InterPro" id="IPR023828">
    <property type="entry name" value="Peptidase_S8_Ser-AS"/>
</dbReference>
<feature type="active site" description="Charge relay system" evidence="8 9">
    <location>
        <position position="515"/>
    </location>
</feature>
<evidence type="ECO:0000256" key="10">
    <source>
        <dbReference type="SAM" id="SignalP"/>
    </source>
</evidence>
<proteinExistence type="inferred from homology"/>
<dbReference type="InterPro" id="IPR010259">
    <property type="entry name" value="S8pro/Inhibitor_I9"/>
</dbReference>
<dbReference type="STRING" id="3818.A0A445CWH2"/>
<comment type="subcellular location">
    <subcellularLocation>
        <location evidence="1">Secreted</location>
    </subcellularLocation>
</comment>
<dbReference type="GO" id="GO:0005576">
    <property type="term" value="C:extracellular region"/>
    <property type="evidence" value="ECO:0007669"/>
    <property type="project" value="UniProtKB-SubCell"/>
</dbReference>
<evidence type="ECO:0000256" key="4">
    <source>
        <dbReference type="ARBA" id="ARBA00022670"/>
    </source>
</evidence>
<dbReference type="InterPro" id="IPR036852">
    <property type="entry name" value="Peptidase_S8/S53_dom_sf"/>
</dbReference>